<evidence type="ECO:0000256" key="1">
    <source>
        <dbReference type="SAM" id="MobiDB-lite"/>
    </source>
</evidence>
<feature type="region of interest" description="Disordered" evidence="1">
    <location>
        <begin position="14"/>
        <end position="91"/>
    </location>
</feature>
<proteinExistence type="predicted"/>
<keyword evidence="3" id="KW-1185">Reference proteome</keyword>
<dbReference type="AlphaFoldDB" id="A0AAV7AH18"/>
<protein>
    <submittedName>
        <fullName evidence="2">Uncharacterized protein</fullName>
    </submittedName>
</protein>
<dbReference type="Proteomes" id="UP000824782">
    <property type="component" value="Unassembled WGS sequence"/>
</dbReference>
<organism evidence="2 3">
    <name type="scientific">Engystomops pustulosus</name>
    <name type="common">Tungara frog</name>
    <name type="synonym">Physalaemus pustulosus</name>
    <dbReference type="NCBI Taxonomy" id="76066"/>
    <lineage>
        <taxon>Eukaryota</taxon>
        <taxon>Metazoa</taxon>
        <taxon>Chordata</taxon>
        <taxon>Craniata</taxon>
        <taxon>Vertebrata</taxon>
        <taxon>Euteleostomi</taxon>
        <taxon>Amphibia</taxon>
        <taxon>Batrachia</taxon>
        <taxon>Anura</taxon>
        <taxon>Neobatrachia</taxon>
        <taxon>Hyloidea</taxon>
        <taxon>Leptodactylidae</taxon>
        <taxon>Leiuperinae</taxon>
        <taxon>Engystomops</taxon>
    </lineage>
</organism>
<sequence length="91" mass="10250">MMIPLVLEDAECIHRQTRSQGQARGQDRQHRSEVRNGIKVTTGNQDKSTGQRTQLSLSHRSTKIWQGTQEGTGIYQDEMPSSHHPPNDGMP</sequence>
<reference evidence="2" key="1">
    <citation type="thesis" date="2020" institute="ProQuest LLC" country="789 East Eisenhower Parkway, Ann Arbor, MI, USA">
        <title>Comparative Genomics and Chromosome Evolution.</title>
        <authorList>
            <person name="Mudd A.B."/>
        </authorList>
    </citation>
    <scope>NUCLEOTIDE SEQUENCE</scope>
    <source>
        <strain evidence="2">237g6f4</strain>
        <tissue evidence="2">Blood</tissue>
    </source>
</reference>
<feature type="compositionally biased region" description="Basic and acidic residues" evidence="1">
    <location>
        <begin position="25"/>
        <end position="36"/>
    </location>
</feature>
<dbReference type="EMBL" id="WNYA01000008">
    <property type="protein sequence ID" value="KAG8558411.1"/>
    <property type="molecule type" value="Genomic_DNA"/>
</dbReference>
<feature type="compositionally biased region" description="Polar residues" evidence="1">
    <location>
        <begin position="39"/>
        <end position="71"/>
    </location>
</feature>
<accession>A0AAV7AH18</accession>
<comment type="caution">
    <text evidence="2">The sequence shown here is derived from an EMBL/GenBank/DDBJ whole genome shotgun (WGS) entry which is preliminary data.</text>
</comment>
<gene>
    <name evidence="2" type="ORF">GDO81_016980</name>
</gene>
<evidence type="ECO:0000313" key="2">
    <source>
        <dbReference type="EMBL" id="KAG8558411.1"/>
    </source>
</evidence>
<evidence type="ECO:0000313" key="3">
    <source>
        <dbReference type="Proteomes" id="UP000824782"/>
    </source>
</evidence>
<name>A0AAV7AH18_ENGPU</name>